<dbReference type="EMBL" id="FWFP01000004">
    <property type="protein sequence ID" value="SLN37688.1"/>
    <property type="molecule type" value="Genomic_DNA"/>
</dbReference>
<gene>
    <name evidence="1" type="ORF">RUM8411_01641</name>
</gene>
<sequence length="185" mass="20777">MADCEQRESCFVRRFRLKRGYTVVISGVDGAKPFKRVVVNGGVTETSEYDYDNGASAPGGSVISGNAPIRRAKTLAKSTLKDMIEKEIVALEPVCAGPCECWHGEYSEIDWGGAFTYPEQEQTIEIAVKDSATKTYFYRVKAKFKKQSVKVEGRCLDLDKYIAFEMPEEQQIAKRTVVRKKKKKA</sequence>
<dbReference type="RefSeq" id="WP_085822190.1">
    <property type="nucleotide sequence ID" value="NZ_FWFP01000004.1"/>
</dbReference>
<proteinExistence type="predicted"/>
<protein>
    <submittedName>
        <fullName evidence="1">Uncharacterized protein</fullName>
    </submittedName>
</protein>
<keyword evidence="2" id="KW-1185">Reference proteome</keyword>
<reference evidence="2" key="1">
    <citation type="submission" date="2017-03" db="EMBL/GenBank/DDBJ databases">
        <authorList>
            <person name="Rodrigo-Torres L."/>
            <person name="Arahal R.D."/>
            <person name="Lucena T."/>
        </authorList>
    </citation>
    <scope>NUCLEOTIDE SEQUENCE [LARGE SCALE GENOMIC DNA]</scope>
    <source>
        <strain evidence="2">CECT 8411</strain>
    </source>
</reference>
<accession>A0A1X6Z161</accession>
<evidence type="ECO:0000313" key="2">
    <source>
        <dbReference type="Proteomes" id="UP000193778"/>
    </source>
</evidence>
<name>A0A1X6Z161_9RHOB</name>
<evidence type="ECO:0000313" key="1">
    <source>
        <dbReference type="EMBL" id="SLN37688.1"/>
    </source>
</evidence>
<dbReference type="AlphaFoldDB" id="A0A1X6Z161"/>
<dbReference type="Proteomes" id="UP000193778">
    <property type="component" value="Unassembled WGS sequence"/>
</dbReference>
<organism evidence="1 2">
    <name type="scientific">Ruegeria meonggei</name>
    <dbReference type="NCBI Taxonomy" id="1446476"/>
    <lineage>
        <taxon>Bacteria</taxon>
        <taxon>Pseudomonadati</taxon>
        <taxon>Pseudomonadota</taxon>
        <taxon>Alphaproteobacteria</taxon>
        <taxon>Rhodobacterales</taxon>
        <taxon>Roseobacteraceae</taxon>
        <taxon>Ruegeria</taxon>
    </lineage>
</organism>